<accession>A0ACC1PAA9</accession>
<keyword evidence="2" id="KW-1185">Reference proteome</keyword>
<dbReference type="EMBL" id="JAPDGR010000555">
    <property type="protein sequence ID" value="KAJ2989204.1"/>
    <property type="molecule type" value="Genomic_DNA"/>
</dbReference>
<evidence type="ECO:0000313" key="1">
    <source>
        <dbReference type="EMBL" id="KAJ2989204.1"/>
    </source>
</evidence>
<dbReference type="Proteomes" id="UP001143856">
    <property type="component" value="Unassembled WGS sequence"/>
</dbReference>
<gene>
    <name evidence="1" type="ORF">NUW58_g3588</name>
</gene>
<proteinExistence type="predicted"/>
<comment type="caution">
    <text evidence="1">The sequence shown here is derived from an EMBL/GenBank/DDBJ whole genome shotgun (WGS) entry which is preliminary data.</text>
</comment>
<organism evidence="1 2">
    <name type="scientific">Xylaria curta</name>
    <dbReference type="NCBI Taxonomy" id="42375"/>
    <lineage>
        <taxon>Eukaryota</taxon>
        <taxon>Fungi</taxon>
        <taxon>Dikarya</taxon>
        <taxon>Ascomycota</taxon>
        <taxon>Pezizomycotina</taxon>
        <taxon>Sordariomycetes</taxon>
        <taxon>Xylariomycetidae</taxon>
        <taxon>Xylariales</taxon>
        <taxon>Xylariaceae</taxon>
        <taxon>Xylaria</taxon>
    </lineage>
</organism>
<name>A0ACC1PAA9_9PEZI</name>
<sequence length="749" mass="83137">MLDLLHNHVPSQAMSILESVVFPHLLAEATRMAKVLMDKTPRNSSVQFGPRPFPTEGGDPDVTGFGVLISFLASILITLGAIVIGYFTMLIPDDEHNLKRHSRYNEFDKKIIRTVCSLLRIRDSSEETRRRSSHAFQTFLLALSDQQLFTGFSLAVATTIIRQRVRDLDKELSMYSYVNAVYLAFFACIIHLASITTLRNYFHKRKLLCTIRVIGMLLTIGFLIRGIVESLVLYPDASISLRCGIDNLYQFGFFSDNDFNLGSSDQGAINLTELLTIILVLALILDAYVRRILELYSQSFQLCSEPWLAEAVRKVFMKRRSPQEESAVREGRALRRFRLVSKAAGIGIPADQAGLIEKFSTHLKLTIIESQVVWDDFTNSFFFEIIWLLFYFTLGIAQIGYSLQFQINTLVISTSPKFGQILPLTLVLLPFLNLLETYSDHKLDGGDSSQDSSTESSSAHTQPRDEGAEIPLQDLEIQASSSHAYPNIQSTGSPPQTQDRQSSSTDTQSHNQSATVPLRDSDIQGSSTHGEAHEQWNGNDLVETALNSVIFSVVIRTVRAENRGKEERKDTTKKAAGLSTMEARCQCGAVQFTTPLAKPLALYICHCAECRRQSSSAFGTSAIFPRFELPKTELLSCYTYFCQRCGTRLIHTTPGKSVVSVKGGCIEGLDWATAIHIWTKSAMVPIPESSESYSEEPSESDYGSVQETLDQPADQPGALVNSGGFPIAASIPEVARLDRIRGACELSGI</sequence>
<reference evidence="1" key="1">
    <citation type="submission" date="2022-10" db="EMBL/GenBank/DDBJ databases">
        <title>Genome Sequence of Xylaria curta.</title>
        <authorList>
            <person name="Buettner E."/>
        </authorList>
    </citation>
    <scope>NUCLEOTIDE SEQUENCE</scope>
    <source>
        <strain evidence="1">Babe10</strain>
    </source>
</reference>
<evidence type="ECO:0000313" key="2">
    <source>
        <dbReference type="Proteomes" id="UP001143856"/>
    </source>
</evidence>
<protein>
    <submittedName>
        <fullName evidence="1">Uncharacterized protein</fullName>
    </submittedName>
</protein>